<evidence type="ECO:0000313" key="1">
    <source>
        <dbReference type="EMBL" id="PWN47776.1"/>
    </source>
</evidence>
<dbReference type="EMBL" id="KZ820340">
    <property type="protein sequence ID" value="PWN47776.1"/>
    <property type="molecule type" value="Genomic_DNA"/>
</dbReference>
<gene>
    <name evidence="1" type="ORF">IE53DRAFT_371174</name>
</gene>
<accession>A0ACD0NPN9</accession>
<name>A0ACD0NPN9_9BASI</name>
<evidence type="ECO:0000313" key="2">
    <source>
        <dbReference type="Proteomes" id="UP000245626"/>
    </source>
</evidence>
<sequence length="222" mass="25677">EFLLFLLPLVRPRRLLRRLTRLGTHPNLLLLLTSLLPSFITRRIGIHRDPSNGRSLLGSNQGVALKKEKEVERRGKYWNLGEEFCAICLERSERKMSIPTSFSSSQGEKKALLEECLTHNPYRLLGCGHRYCYYCIGTKLLDEEMEDRLVGGGGNAWEEEGWECLRCTKKSRAAVRVEVDELVEGYGEVREEEEGDEDDDDEEEEEEEEEEKGRNSIQKLER</sequence>
<organism evidence="1 2">
    <name type="scientific">Violaceomyces palustris</name>
    <dbReference type="NCBI Taxonomy" id="1673888"/>
    <lineage>
        <taxon>Eukaryota</taxon>
        <taxon>Fungi</taxon>
        <taxon>Dikarya</taxon>
        <taxon>Basidiomycota</taxon>
        <taxon>Ustilaginomycotina</taxon>
        <taxon>Ustilaginomycetes</taxon>
        <taxon>Violaceomycetales</taxon>
        <taxon>Violaceomycetaceae</taxon>
        <taxon>Violaceomyces</taxon>
    </lineage>
</organism>
<reference evidence="1 2" key="1">
    <citation type="journal article" date="2018" name="Mol. Biol. Evol.">
        <title>Broad Genomic Sampling Reveals a Smut Pathogenic Ancestry of the Fungal Clade Ustilaginomycotina.</title>
        <authorList>
            <person name="Kijpornyongpan T."/>
            <person name="Mondo S.J."/>
            <person name="Barry K."/>
            <person name="Sandor L."/>
            <person name="Lee J."/>
            <person name="Lipzen A."/>
            <person name="Pangilinan J."/>
            <person name="LaButti K."/>
            <person name="Hainaut M."/>
            <person name="Henrissat B."/>
            <person name="Grigoriev I.V."/>
            <person name="Spatafora J.W."/>
            <person name="Aime M.C."/>
        </authorList>
    </citation>
    <scope>NUCLEOTIDE SEQUENCE [LARGE SCALE GENOMIC DNA]</scope>
    <source>
        <strain evidence="1 2">SA 807</strain>
    </source>
</reference>
<proteinExistence type="predicted"/>
<protein>
    <submittedName>
        <fullName evidence="1">Uncharacterized protein</fullName>
    </submittedName>
</protein>
<dbReference type="Proteomes" id="UP000245626">
    <property type="component" value="Unassembled WGS sequence"/>
</dbReference>
<feature type="non-terminal residue" evidence="1">
    <location>
        <position position="1"/>
    </location>
</feature>
<keyword evidence="2" id="KW-1185">Reference proteome</keyword>